<protein>
    <recommendedName>
        <fullName evidence="4">Lipoprotein</fullName>
    </recommendedName>
</protein>
<feature type="signal peptide" evidence="1">
    <location>
        <begin position="1"/>
        <end position="20"/>
    </location>
</feature>
<proteinExistence type="predicted"/>
<evidence type="ECO:0008006" key="4">
    <source>
        <dbReference type="Google" id="ProtNLM"/>
    </source>
</evidence>
<organism evidence="2 3">
    <name type="scientific">Sinorhizobium americanum</name>
    <dbReference type="NCBI Taxonomy" id="194963"/>
    <lineage>
        <taxon>Bacteria</taxon>
        <taxon>Pseudomonadati</taxon>
        <taxon>Pseudomonadota</taxon>
        <taxon>Alphaproteobacteria</taxon>
        <taxon>Hyphomicrobiales</taxon>
        <taxon>Rhizobiaceae</taxon>
        <taxon>Sinorhizobium/Ensifer group</taxon>
        <taxon>Sinorhizobium</taxon>
    </lineage>
</organism>
<comment type="caution">
    <text evidence="2">The sequence shown here is derived from an EMBL/GenBank/DDBJ whole genome shotgun (WGS) entry which is preliminary data.</text>
</comment>
<dbReference type="AlphaFoldDB" id="A0A4R2AX07"/>
<dbReference type="Proteomes" id="UP000295043">
    <property type="component" value="Unassembled WGS sequence"/>
</dbReference>
<evidence type="ECO:0000313" key="2">
    <source>
        <dbReference type="EMBL" id="TCN17299.1"/>
    </source>
</evidence>
<keyword evidence="1" id="KW-0732">Signal</keyword>
<dbReference type="EMBL" id="SLVU01000039">
    <property type="protein sequence ID" value="TCN17299.1"/>
    <property type="molecule type" value="Genomic_DNA"/>
</dbReference>
<accession>A0A4R2AX07</accession>
<name>A0A4R2AX07_9HYPH</name>
<reference evidence="2 3" key="1">
    <citation type="submission" date="2019-03" db="EMBL/GenBank/DDBJ databases">
        <title>Genomic Encyclopedia of Type Strains, Phase IV (KMG-V): Genome sequencing to study the core and pangenomes of soil and plant-associated prokaryotes.</title>
        <authorList>
            <person name="Whitman W."/>
        </authorList>
    </citation>
    <scope>NUCLEOTIDE SEQUENCE [LARGE SCALE GENOMIC DNA]</scope>
    <source>
        <strain evidence="2 3">23C40</strain>
    </source>
</reference>
<gene>
    <name evidence="2" type="ORF">EV184_13930</name>
</gene>
<evidence type="ECO:0000256" key="1">
    <source>
        <dbReference type="SAM" id="SignalP"/>
    </source>
</evidence>
<feature type="chain" id="PRO_5020623237" description="Lipoprotein" evidence="1">
    <location>
        <begin position="21"/>
        <end position="111"/>
    </location>
</feature>
<evidence type="ECO:0000313" key="3">
    <source>
        <dbReference type="Proteomes" id="UP000295043"/>
    </source>
</evidence>
<sequence>MKSSVGKLFAIGLIGVSTCAAVPSAPSAQSLDLYIGPGGPELRERRYDDDDDYRRYRGCSERQAIRRAYRLGVRDPEIQSITRREIAVEGIRRGRFMTVYFANRPGCPRVG</sequence>